<dbReference type="Proteomes" id="UP001139150">
    <property type="component" value="Unassembled WGS sequence"/>
</dbReference>
<dbReference type="PROSITE" id="PS51464">
    <property type="entry name" value="SIS"/>
    <property type="match status" value="1"/>
</dbReference>
<comment type="caution">
    <text evidence="3">The sequence shown here is derived from an EMBL/GenBank/DDBJ whole genome shotgun (WGS) entry which is preliminary data.</text>
</comment>
<reference evidence="3" key="1">
    <citation type="submission" date="2022-02" db="EMBL/GenBank/DDBJ databases">
        <title>Halalkalibacter sp. nov. isolated from Lonar Lake, India.</title>
        <authorList>
            <person name="Joshi A."/>
            <person name="Thite S."/>
            <person name="Lodha T."/>
        </authorList>
    </citation>
    <scope>NUCLEOTIDE SEQUENCE</scope>
    <source>
        <strain evidence="3">MEB205</strain>
    </source>
</reference>
<sequence>MIQAYLSEIRELFENLETVEKNSLQKAAHKTAEAIVNGGIVHIFGCGHSHIIGEEVFYRAGGLAPVHPILIEEVMLHKGAVQSSMFERSADFACTFLDDLDIRPNDILIVVSTSGRNPVPIDVALHGKQQGAYVVGITSLSYSKKQSSRHKSGKFLYDTVDLVINNHTKPGDGVISIDGTGISYGPSSSVIGLTIINSIIVGAIERLIELDIEPPVFKSGNIDGSDEHNRKLMEAYKDRIPFF</sequence>
<dbReference type="Pfam" id="PF13580">
    <property type="entry name" value="SIS_2"/>
    <property type="match status" value="1"/>
</dbReference>
<dbReference type="NCBIfam" id="NF002805">
    <property type="entry name" value="PRK02947.1"/>
    <property type="match status" value="1"/>
</dbReference>
<dbReference type="HAMAP" id="MF_01240">
    <property type="entry name" value="UPF0309"/>
    <property type="match status" value="1"/>
</dbReference>
<evidence type="ECO:0000256" key="1">
    <source>
        <dbReference type="HAMAP-Rule" id="MF_01240"/>
    </source>
</evidence>
<dbReference type="InterPro" id="IPR001347">
    <property type="entry name" value="SIS_dom"/>
</dbReference>
<dbReference type="GO" id="GO:0097367">
    <property type="term" value="F:carbohydrate derivative binding"/>
    <property type="evidence" value="ECO:0007669"/>
    <property type="project" value="InterPro"/>
</dbReference>
<dbReference type="EMBL" id="JAKRYL010000022">
    <property type="protein sequence ID" value="MCL7749014.1"/>
    <property type="molecule type" value="Genomic_DNA"/>
</dbReference>
<dbReference type="InterPro" id="IPR035472">
    <property type="entry name" value="RpiR-like_SIS"/>
</dbReference>
<dbReference type="InterPro" id="IPR046348">
    <property type="entry name" value="SIS_dom_sf"/>
</dbReference>
<proteinExistence type="inferred from homology"/>
<organism evidence="3 4">
    <name type="scientific">Halalkalibacter alkaliphilus</name>
    <dbReference type="NCBI Taxonomy" id="2917993"/>
    <lineage>
        <taxon>Bacteria</taxon>
        <taxon>Bacillati</taxon>
        <taxon>Bacillota</taxon>
        <taxon>Bacilli</taxon>
        <taxon>Bacillales</taxon>
        <taxon>Bacillaceae</taxon>
        <taxon>Halalkalibacter</taxon>
    </lineage>
</organism>
<dbReference type="PANTHER" id="PTHR30390">
    <property type="entry name" value="SEDOHEPTULOSE 7-PHOSPHATE ISOMERASE / DNAA INITIATOR-ASSOCIATING FACTOR FOR REPLICATION INITIATION"/>
    <property type="match status" value="1"/>
</dbReference>
<dbReference type="Gene3D" id="3.40.50.10490">
    <property type="entry name" value="Glucose-6-phosphate isomerase like protein, domain 1"/>
    <property type="match status" value="1"/>
</dbReference>
<dbReference type="AlphaFoldDB" id="A0A9X2CVF0"/>
<dbReference type="PANTHER" id="PTHR30390:SF7">
    <property type="entry name" value="PHOSPHOHEPTOSE ISOMERASE"/>
    <property type="match status" value="1"/>
</dbReference>
<gene>
    <name evidence="3" type="ORF">MF646_17990</name>
</gene>
<keyword evidence="4" id="KW-1185">Reference proteome</keyword>
<dbReference type="SUPFAM" id="SSF53697">
    <property type="entry name" value="SIS domain"/>
    <property type="match status" value="1"/>
</dbReference>
<dbReference type="InterPro" id="IPR022951">
    <property type="entry name" value="UPF0309"/>
</dbReference>
<protein>
    <recommendedName>
        <fullName evidence="1">UPF0309 protein MF646_17990</fullName>
    </recommendedName>
</protein>
<evidence type="ECO:0000313" key="3">
    <source>
        <dbReference type="EMBL" id="MCL7749014.1"/>
    </source>
</evidence>
<name>A0A9X2CVF0_9BACI</name>
<dbReference type="InterPro" id="IPR050099">
    <property type="entry name" value="SIS_GmhA/DiaA_subfam"/>
</dbReference>
<comment type="similarity">
    <text evidence="1">Belongs to the UPF0309 family.</text>
</comment>
<evidence type="ECO:0000313" key="4">
    <source>
        <dbReference type="Proteomes" id="UP001139150"/>
    </source>
</evidence>
<evidence type="ECO:0000259" key="2">
    <source>
        <dbReference type="PROSITE" id="PS51464"/>
    </source>
</evidence>
<feature type="domain" description="SIS" evidence="2">
    <location>
        <begin position="31"/>
        <end position="209"/>
    </location>
</feature>
<dbReference type="RefSeq" id="WP_250097898.1">
    <property type="nucleotide sequence ID" value="NZ_JAKRYL010000022.1"/>
</dbReference>
<dbReference type="GO" id="GO:1901135">
    <property type="term" value="P:carbohydrate derivative metabolic process"/>
    <property type="evidence" value="ECO:0007669"/>
    <property type="project" value="InterPro"/>
</dbReference>
<accession>A0A9X2CVF0</accession>
<dbReference type="CDD" id="cd05013">
    <property type="entry name" value="SIS_RpiR"/>
    <property type="match status" value="1"/>
</dbReference>